<protein>
    <submittedName>
        <fullName evidence="8">Sigma-70, region 4</fullName>
    </submittedName>
</protein>
<evidence type="ECO:0000256" key="4">
    <source>
        <dbReference type="ARBA" id="ARBA00023125"/>
    </source>
</evidence>
<dbReference type="SUPFAM" id="SSF88659">
    <property type="entry name" value="Sigma3 and sigma4 domains of RNA polymerase sigma factors"/>
    <property type="match status" value="1"/>
</dbReference>
<reference evidence="8 9" key="1">
    <citation type="submission" date="2016-10" db="EMBL/GenBank/DDBJ databases">
        <authorList>
            <person name="de Groot N.N."/>
        </authorList>
    </citation>
    <scope>NUCLEOTIDE SEQUENCE [LARGE SCALE GENOMIC DNA]</scope>
    <source>
        <strain evidence="8 9">TC2-24</strain>
    </source>
</reference>
<feature type="domain" description="RNA polymerase sigma-70 region 4" evidence="7">
    <location>
        <begin position="131"/>
        <end position="176"/>
    </location>
</feature>
<evidence type="ECO:0000256" key="3">
    <source>
        <dbReference type="ARBA" id="ARBA00023082"/>
    </source>
</evidence>
<dbReference type="NCBIfam" id="TIGR02937">
    <property type="entry name" value="sigma70-ECF"/>
    <property type="match status" value="1"/>
</dbReference>
<dbReference type="Pfam" id="PF04542">
    <property type="entry name" value="Sigma70_r2"/>
    <property type="match status" value="1"/>
</dbReference>
<dbReference type="InterPro" id="IPR013324">
    <property type="entry name" value="RNA_pol_sigma_r3/r4-like"/>
</dbReference>
<evidence type="ECO:0000259" key="7">
    <source>
        <dbReference type="Pfam" id="PF04545"/>
    </source>
</evidence>
<evidence type="ECO:0000259" key="6">
    <source>
        <dbReference type="Pfam" id="PF04542"/>
    </source>
</evidence>
<dbReference type="InterPro" id="IPR007630">
    <property type="entry name" value="RNA_pol_sigma70_r4"/>
</dbReference>
<dbReference type="Gene3D" id="1.10.1740.10">
    <property type="match status" value="1"/>
</dbReference>
<keyword evidence="2" id="KW-0805">Transcription regulation</keyword>
<dbReference type="PANTHER" id="PTHR43133:SF46">
    <property type="entry name" value="RNA POLYMERASE SIGMA-70 FACTOR ECF SUBFAMILY"/>
    <property type="match status" value="1"/>
</dbReference>
<dbReference type="InterPro" id="IPR013325">
    <property type="entry name" value="RNA_pol_sigma_r2"/>
</dbReference>
<keyword evidence="9" id="KW-1185">Reference proteome</keyword>
<dbReference type="EMBL" id="FOIQ01000002">
    <property type="protein sequence ID" value="SEV96298.1"/>
    <property type="molecule type" value="Genomic_DNA"/>
</dbReference>
<dbReference type="GO" id="GO:0006352">
    <property type="term" value="P:DNA-templated transcription initiation"/>
    <property type="evidence" value="ECO:0007669"/>
    <property type="project" value="InterPro"/>
</dbReference>
<dbReference type="InterPro" id="IPR014284">
    <property type="entry name" value="RNA_pol_sigma-70_dom"/>
</dbReference>
<evidence type="ECO:0000256" key="5">
    <source>
        <dbReference type="ARBA" id="ARBA00023163"/>
    </source>
</evidence>
<dbReference type="PANTHER" id="PTHR43133">
    <property type="entry name" value="RNA POLYMERASE ECF-TYPE SIGMA FACTO"/>
    <property type="match status" value="1"/>
</dbReference>
<dbReference type="GO" id="GO:0003677">
    <property type="term" value="F:DNA binding"/>
    <property type="evidence" value="ECO:0007669"/>
    <property type="project" value="UniProtKB-KW"/>
</dbReference>
<evidence type="ECO:0000256" key="1">
    <source>
        <dbReference type="ARBA" id="ARBA00010641"/>
    </source>
</evidence>
<dbReference type="GO" id="GO:0016987">
    <property type="term" value="F:sigma factor activity"/>
    <property type="evidence" value="ECO:0007669"/>
    <property type="project" value="UniProtKB-KW"/>
</dbReference>
<evidence type="ECO:0000256" key="2">
    <source>
        <dbReference type="ARBA" id="ARBA00023015"/>
    </source>
</evidence>
<sequence length="182" mass="21668">MLEQRKLENCDSASAKQSRLELTERKQFIEQLFRQNYSEMIHLARVLLGNDEEAEDVVQDIFLRIADSDIPPQNDRYLLTAARNACLNRIRQMRIHDRVKGLMPIEDEADLQPIDKRLERIDEIAAYVDEQLEEPHRSVFHLRFDEDMTVSEIARRLGLNPNTTYKYLIQTIQRIRHHFEKH</sequence>
<keyword evidence="5" id="KW-0804">Transcription</keyword>
<comment type="similarity">
    <text evidence="1">Belongs to the sigma-70 factor family. ECF subfamily.</text>
</comment>
<evidence type="ECO:0000313" key="9">
    <source>
        <dbReference type="Proteomes" id="UP000199373"/>
    </source>
</evidence>
<dbReference type="Pfam" id="PF04545">
    <property type="entry name" value="Sigma70_r4"/>
    <property type="match status" value="1"/>
</dbReference>
<dbReference type="InterPro" id="IPR039425">
    <property type="entry name" value="RNA_pol_sigma-70-like"/>
</dbReference>
<feature type="domain" description="RNA polymerase sigma-70 region 2" evidence="6">
    <location>
        <begin position="32"/>
        <end position="92"/>
    </location>
</feature>
<evidence type="ECO:0000313" key="8">
    <source>
        <dbReference type="EMBL" id="SEV96298.1"/>
    </source>
</evidence>
<dbReference type="RefSeq" id="WP_091915085.1">
    <property type="nucleotide sequence ID" value="NZ_FOIQ01000002.1"/>
</dbReference>
<accession>A0A1I0N5D4</accession>
<dbReference type="Proteomes" id="UP000199373">
    <property type="component" value="Unassembled WGS sequence"/>
</dbReference>
<dbReference type="SUPFAM" id="SSF88946">
    <property type="entry name" value="Sigma2 domain of RNA polymerase sigma factors"/>
    <property type="match status" value="1"/>
</dbReference>
<dbReference type="AlphaFoldDB" id="A0A1I0N5D4"/>
<dbReference type="Gene3D" id="1.10.10.10">
    <property type="entry name" value="Winged helix-like DNA-binding domain superfamily/Winged helix DNA-binding domain"/>
    <property type="match status" value="1"/>
</dbReference>
<organism evidence="8 9">
    <name type="scientific">Prevotella aff. ruminicola Tc2-24</name>
    <dbReference type="NCBI Taxonomy" id="81582"/>
    <lineage>
        <taxon>Bacteria</taxon>
        <taxon>Pseudomonadati</taxon>
        <taxon>Bacteroidota</taxon>
        <taxon>Bacteroidia</taxon>
        <taxon>Bacteroidales</taxon>
        <taxon>Prevotellaceae</taxon>
        <taxon>Prevotella</taxon>
    </lineage>
</organism>
<gene>
    <name evidence="8" type="ORF">SAMN04487850_0983</name>
</gene>
<keyword evidence="3" id="KW-0731">Sigma factor</keyword>
<dbReference type="InterPro" id="IPR007627">
    <property type="entry name" value="RNA_pol_sigma70_r2"/>
</dbReference>
<keyword evidence="4" id="KW-0238">DNA-binding</keyword>
<proteinExistence type="inferred from homology"/>
<dbReference type="InterPro" id="IPR036388">
    <property type="entry name" value="WH-like_DNA-bd_sf"/>
</dbReference>
<name>A0A1I0N5D4_9BACT</name>